<dbReference type="AlphaFoldDB" id="A0A7I8K0N2"/>
<feature type="region of interest" description="Disordered" evidence="1">
    <location>
        <begin position="369"/>
        <end position="400"/>
    </location>
</feature>
<dbReference type="OrthoDB" id="2274644at2759"/>
<dbReference type="Gene3D" id="1.10.1410.10">
    <property type="match status" value="1"/>
</dbReference>
<evidence type="ECO:0000313" key="3">
    <source>
        <dbReference type="EMBL" id="CAA7389761.1"/>
    </source>
</evidence>
<reference evidence="3" key="1">
    <citation type="submission" date="2020-02" db="EMBL/GenBank/DDBJ databases">
        <authorList>
            <person name="Scholz U."/>
            <person name="Mascher M."/>
            <person name="Fiebig A."/>
        </authorList>
    </citation>
    <scope>NUCLEOTIDE SEQUENCE</scope>
</reference>
<evidence type="ECO:0000313" key="4">
    <source>
        <dbReference type="Proteomes" id="UP000663760"/>
    </source>
</evidence>
<feature type="domain" description="Poly(A) RNA polymerase mitochondrial-like central palm" evidence="2">
    <location>
        <begin position="17"/>
        <end position="153"/>
    </location>
</feature>
<dbReference type="EMBL" id="LR746264">
    <property type="protein sequence ID" value="CAA7389761.1"/>
    <property type="molecule type" value="Genomic_DNA"/>
</dbReference>
<dbReference type="PANTHER" id="PTHR12271:SF123">
    <property type="entry name" value="PROTEIN HESO1"/>
    <property type="match status" value="1"/>
</dbReference>
<dbReference type="CDD" id="cd05402">
    <property type="entry name" value="NT_PAP_TUTase"/>
    <property type="match status" value="1"/>
</dbReference>
<organism evidence="3 4">
    <name type="scientific">Spirodela intermedia</name>
    <name type="common">Intermediate duckweed</name>
    <dbReference type="NCBI Taxonomy" id="51605"/>
    <lineage>
        <taxon>Eukaryota</taxon>
        <taxon>Viridiplantae</taxon>
        <taxon>Streptophyta</taxon>
        <taxon>Embryophyta</taxon>
        <taxon>Tracheophyta</taxon>
        <taxon>Spermatophyta</taxon>
        <taxon>Magnoliopsida</taxon>
        <taxon>Liliopsida</taxon>
        <taxon>Araceae</taxon>
        <taxon>Lemnoideae</taxon>
        <taxon>Spirodela</taxon>
    </lineage>
</organism>
<dbReference type="InterPro" id="IPR054708">
    <property type="entry name" value="MTPAP-like_central"/>
</dbReference>
<dbReference type="Gene3D" id="3.30.460.10">
    <property type="entry name" value="Beta Polymerase, domain 2"/>
    <property type="match status" value="1"/>
</dbReference>
<accession>A0A7I8K0N2</accession>
<evidence type="ECO:0000259" key="2">
    <source>
        <dbReference type="Pfam" id="PF22600"/>
    </source>
</evidence>
<dbReference type="Pfam" id="PF22600">
    <property type="entry name" value="MTPAP-like_central"/>
    <property type="match status" value="1"/>
</dbReference>
<dbReference type="GO" id="GO:0031123">
    <property type="term" value="P:RNA 3'-end processing"/>
    <property type="evidence" value="ECO:0007669"/>
    <property type="project" value="TreeGrafter"/>
</dbReference>
<dbReference type="InterPro" id="IPR043519">
    <property type="entry name" value="NT_sf"/>
</dbReference>
<dbReference type="PANTHER" id="PTHR12271">
    <property type="entry name" value="POLY A POLYMERASE CID PAP -RELATED"/>
    <property type="match status" value="1"/>
</dbReference>
<proteinExistence type="predicted"/>
<protein>
    <recommendedName>
        <fullName evidence="2">Poly(A) RNA polymerase mitochondrial-like central palm domain-containing protein</fullName>
    </recommendedName>
</protein>
<keyword evidence="4" id="KW-1185">Reference proteome</keyword>
<dbReference type="SUPFAM" id="SSF81631">
    <property type="entry name" value="PAP/OAS1 substrate-binding domain"/>
    <property type="match status" value="1"/>
</dbReference>
<dbReference type="SUPFAM" id="SSF81301">
    <property type="entry name" value="Nucleotidyltransferase"/>
    <property type="match status" value="1"/>
</dbReference>
<sequence>MDYGQTSNANEPLYGLLESTLDDILSLIKPAEEDQVRRLNTVKDIRTAIQSVSSLQGTAVIPFGSYVSDLYTKWGDLDISIQLSHNPSSVGKKKKQDLLRDIMKALIKRGLGHVKYIPQARVPLLVFKSRLRNISCDISIDNHVGEVKSKILLSIAKIDGRFRDMVLLIKEWAKAQNINNSKVGTLNSYSLCLLIIFHFQTCSPAIFPPLKNIYGGNLLEDFAERRFTSGGEVEDLCVANIASLGPKRGENMSTLRELLISFFWKFSKLKELAEDYAICPYSGRCEPIENKPQWRVKPYKLIVEDPFEVPDNAARAVSVPGLAFISRAFADTFRKLSSTEVLSDKRALLGSFLRPHALVHAGVPPLENRAAEASRGGRRPAAWFPSSRQSAAPGGAQRGR</sequence>
<dbReference type="Proteomes" id="UP000663760">
    <property type="component" value="Chromosome 1"/>
</dbReference>
<dbReference type="GO" id="GO:0050265">
    <property type="term" value="F:RNA uridylyltransferase activity"/>
    <property type="evidence" value="ECO:0007669"/>
    <property type="project" value="TreeGrafter"/>
</dbReference>
<name>A0A7I8K0N2_SPIIN</name>
<gene>
    <name evidence="3" type="ORF">SI8410_01001750</name>
</gene>
<evidence type="ECO:0000256" key="1">
    <source>
        <dbReference type="SAM" id="MobiDB-lite"/>
    </source>
</evidence>